<reference evidence="8 10" key="2">
    <citation type="journal article" date="2013" name="Nature">
        <title>Insights into bilaterian evolution from three spiralian genomes.</title>
        <authorList>
            <person name="Simakov O."/>
            <person name="Marletaz F."/>
            <person name="Cho S.J."/>
            <person name="Edsinger-Gonzales E."/>
            <person name="Havlak P."/>
            <person name="Hellsten U."/>
            <person name="Kuo D.H."/>
            <person name="Larsson T."/>
            <person name="Lv J."/>
            <person name="Arendt D."/>
            <person name="Savage R."/>
            <person name="Osoegawa K."/>
            <person name="de Jong P."/>
            <person name="Grimwood J."/>
            <person name="Chapman J.A."/>
            <person name="Shapiro H."/>
            <person name="Aerts A."/>
            <person name="Otillar R.P."/>
            <person name="Terry A.Y."/>
            <person name="Boore J.L."/>
            <person name="Grigoriev I.V."/>
            <person name="Lindberg D.R."/>
            <person name="Seaver E.C."/>
            <person name="Weisblat D.A."/>
            <person name="Putnam N.H."/>
            <person name="Rokhsar D.S."/>
        </authorList>
    </citation>
    <scope>NUCLEOTIDE SEQUENCE</scope>
</reference>
<evidence type="ECO:0000256" key="4">
    <source>
        <dbReference type="ARBA" id="ARBA00022490"/>
    </source>
</evidence>
<evidence type="ECO:0000313" key="9">
    <source>
        <dbReference type="EnsemblMetazoa" id="HelroP82734"/>
    </source>
</evidence>
<evidence type="ECO:0000256" key="3">
    <source>
        <dbReference type="ARBA" id="ARBA00022443"/>
    </source>
</evidence>
<dbReference type="Pfam" id="PF00018">
    <property type="entry name" value="SH3_1"/>
    <property type="match status" value="1"/>
</dbReference>
<accession>T1G4V8</accession>
<dbReference type="InterPro" id="IPR036028">
    <property type="entry name" value="SH3-like_dom_sf"/>
</dbReference>
<dbReference type="GO" id="GO:0005737">
    <property type="term" value="C:cytoplasm"/>
    <property type="evidence" value="ECO:0007669"/>
    <property type="project" value="UniProtKB-SubCell"/>
</dbReference>
<dbReference type="InterPro" id="IPR001452">
    <property type="entry name" value="SH3_domain"/>
</dbReference>
<sequence length="242" mass="27328">MSTHSHHSDGSDGGSSHFPPGFTDIEFYLDESDATHRGCHKFLPRHDEEIAVEIGDNLYIEKEHDDLWCEGINLRTKKRGIFPTAYATDLSLMGDAPKVKYFVSFLGSIEIGQHNGHDILCKAIKKVRTDEQKDAPLNLSCLEIDENGVKVSERKKLSLLKNLQENEHVFLLKNITFCGILPSNDKYMGFITKHPVCMKFACHVFLASNSARPIVEAIGGALSRFHQEFLTVVYPVEDIYFE</sequence>
<dbReference type="Proteomes" id="UP000015101">
    <property type="component" value="Unassembled WGS sequence"/>
</dbReference>
<reference evidence="9" key="3">
    <citation type="submission" date="2015-06" db="UniProtKB">
        <authorList>
            <consortium name="EnsemblMetazoa"/>
        </authorList>
    </citation>
    <scope>IDENTIFICATION</scope>
</reference>
<evidence type="ECO:0000256" key="2">
    <source>
        <dbReference type="ARBA" id="ARBA00009866"/>
    </source>
</evidence>
<keyword evidence="10" id="KW-1185">Reference proteome</keyword>
<evidence type="ECO:0008006" key="11">
    <source>
        <dbReference type="Google" id="ProtNLM"/>
    </source>
</evidence>
<evidence type="ECO:0000313" key="8">
    <source>
        <dbReference type="EMBL" id="ESO00654.1"/>
    </source>
</evidence>
<feature type="domain" description="SH3" evidence="7">
    <location>
        <begin position="31"/>
        <end position="92"/>
    </location>
</feature>
<dbReference type="SUPFAM" id="SSF50729">
    <property type="entry name" value="PH domain-like"/>
    <property type="match status" value="1"/>
</dbReference>
<evidence type="ECO:0000259" key="7">
    <source>
        <dbReference type="PROSITE" id="PS50002"/>
    </source>
</evidence>
<gene>
    <name evidence="9" type="primary">20216106</name>
    <name evidence="8" type="ORF">HELRODRAFT_82734</name>
</gene>
<name>T1G4V8_HELRO</name>
<dbReference type="STRING" id="6412.T1G4V8"/>
<dbReference type="Pfam" id="PF00640">
    <property type="entry name" value="PID"/>
    <property type="match status" value="1"/>
</dbReference>
<dbReference type="AlphaFoldDB" id="T1G4V8"/>
<dbReference type="GO" id="GO:0046328">
    <property type="term" value="P:regulation of JNK cascade"/>
    <property type="evidence" value="ECO:0007669"/>
    <property type="project" value="InterPro"/>
</dbReference>
<dbReference type="InParanoid" id="T1G4V8"/>
<evidence type="ECO:0000259" key="6">
    <source>
        <dbReference type="PROSITE" id="PS01179"/>
    </source>
</evidence>
<dbReference type="InterPro" id="IPR047178">
    <property type="entry name" value="JIP1_scaffold"/>
</dbReference>
<dbReference type="FunFam" id="2.30.30.40:FF:000032">
    <property type="entry name" value="Putative C-Jun-amino-terminal kinase-interacting protein 2"/>
    <property type="match status" value="1"/>
</dbReference>
<dbReference type="PANTHER" id="PTHR47437:SF4">
    <property type="entry name" value="JNK-INTERACTING PROTEIN 1-LIKE PROTEIN"/>
    <property type="match status" value="1"/>
</dbReference>
<keyword evidence="3 5" id="KW-0728">SH3 domain</keyword>
<evidence type="ECO:0000256" key="5">
    <source>
        <dbReference type="PROSITE-ProRule" id="PRU00192"/>
    </source>
</evidence>
<dbReference type="eggNOG" id="KOG3775">
    <property type="taxonomic scope" value="Eukaryota"/>
</dbReference>
<dbReference type="OrthoDB" id="5965083at2759"/>
<dbReference type="Gene3D" id="2.30.30.40">
    <property type="entry name" value="SH3 Domains"/>
    <property type="match status" value="1"/>
</dbReference>
<dbReference type="RefSeq" id="XP_009021291.1">
    <property type="nucleotide sequence ID" value="XM_009023043.1"/>
</dbReference>
<protein>
    <recommendedName>
        <fullName evidence="11">SH3 domain-containing protein</fullName>
    </recommendedName>
</protein>
<dbReference type="PROSITE" id="PS50002">
    <property type="entry name" value="SH3"/>
    <property type="match status" value="1"/>
</dbReference>
<proteinExistence type="inferred from homology"/>
<organism evidence="9 10">
    <name type="scientific">Helobdella robusta</name>
    <name type="common">Californian leech</name>
    <dbReference type="NCBI Taxonomy" id="6412"/>
    <lineage>
        <taxon>Eukaryota</taxon>
        <taxon>Metazoa</taxon>
        <taxon>Spiralia</taxon>
        <taxon>Lophotrochozoa</taxon>
        <taxon>Annelida</taxon>
        <taxon>Clitellata</taxon>
        <taxon>Hirudinea</taxon>
        <taxon>Rhynchobdellida</taxon>
        <taxon>Glossiphoniidae</taxon>
        <taxon>Helobdella</taxon>
    </lineage>
</organism>
<dbReference type="KEGG" id="hro:HELRODRAFT_82734"/>
<dbReference type="PROSITE" id="PS01179">
    <property type="entry name" value="PID"/>
    <property type="match status" value="1"/>
</dbReference>
<dbReference type="InterPro" id="IPR006020">
    <property type="entry name" value="PTB/PI_dom"/>
</dbReference>
<dbReference type="CTD" id="20216106"/>
<dbReference type="SMART" id="SM00462">
    <property type="entry name" value="PTB"/>
    <property type="match status" value="1"/>
</dbReference>
<dbReference type="Gene3D" id="2.30.29.30">
    <property type="entry name" value="Pleckstrin-homology domain (PH domain)/Phosphotyrosine-binding domain (PTB)"/>
    <property type="match status" value="1"/>
</dbReference>
<dbReference type="GeneID" id="20216106"/>
<dbReference type="EMBL" id="AMQM01005377">
    <property type="status" value="NOT_ANNOTATED_CDS"/>
    <property type="molecule type" value="Genomic_DNA"/>
</dbReference>
<feature type="domain" description="PID" evidence="6">
    <location>
        <begin position="99"/>
        <end position="230"/>
    </location>
</feature>
<dbReference type="EnsemblMetazoa" id="HelroT82734">
    <property type="protein sequence ID" value="HelroP82734"/>
    <property type="gene ID" value="HelroG82734"/>
</dbReference>
<dbReference type="PANTHER" id="PTHR47437">
    <property type="entry name" value="JNK-INTERACTING PROTEIN 1-LIKE PROTEIN"/>
    <property type="match status" value="1"/>
</dbReference>
<comment type="similarity">
    <text evidence="2">Belongs to the JIP scaffold family.</text>
</comment>
<keyword evidence="4" id="KW-0963">Cytoplasm</keyword>
<dbReference type="HOGENOM" id="CLU_1266519_0_0_1"/>
<evidence type="ECO:0000256" key="1">
    <source>
        <dbReference type="ARBA" id="ARBA00004496"/>
    </source>
</evidence>
<reference evidence="10" key="1">
    <citation type="submission" date="2012-12" db="EMBL/GenBank/DDBJ databases">
        <authorList>
            <person name="Hellsten U."/>
            <person name="Grimwood J."/>
            <person name="Chapman J.A."/>
            <person name="Shapiro H."/>
            <person name="Aerts A."/>
            <person name="Otillar R.P."/>
            <person name="Terry A.Y."/>
            <person name="Boore J.L."/>
            <person name="Simakov O."/>
            <person name="Marletaz F."/>
            <person name="Cho S.-J."/>
            <person name="Edsinger-Gonzales E."/>
            <person name="Havlak P."/>
            <person name="Kuo D.-H."/>
            <person name="Larsson T."/>
            <person name="Lv J."/>
            <person name="Arendt D."/>
            <person name="Savage R."/>
            <person name="Osoegawa K."/>
            <person name="de Jong P."/>
            <person name="Lindberg D.R."/>
            <person name="Seaver E.C."/>
            <person name="Weisblat D.A."/>
            <person name="Putnam N.H."/>
            <person name="Grigoriev I.V."/>
            <person name="Rokhsar D.S."/>
        </authorList>
    </citation>
    <scope>NUCLEOTIDE SEQUENCE</scope>
</reference>
<dbReference type="SUPFAM" id="SSF50044">
    <property type="entry name" value="SH3-domain"/>
    <property type="match status" value="1"/>
</dbReference>
<comment type="subcellular location">
    <subcellularLocation>
        <location evidence="1">Cytoplasm</location>
    </subcellularLocation>
</comment>
<dbReference type="InterPro" id="IPR011993">
    <property type="entry name" value="PH-like_dom_sf"/>
</dbReference>
<dbReference type="EMBL" id="KB096900">
    <property type="protein sequence ID" value="ESO00654.1"/>
    <property type="molecule type" value="Genomic_DNA"/>
</dbReference>
<dbReference type="SMART" id="SM00326">
    <property type="entry name" value="SH3"/>
    <property type="match status" value="1"/>
</dbReference>
<evidence type="ECO:0000313" key="10">
    <source>
        <dbReference type="Proteomes" id="UP000015101"/>
    </source>
</evidence>
<dbReference type="OMA" id="SYNEYMA"/>